<accession>A0A0U4F8X2</accession>
<reference evidence="2 3" key="1">
    <citation type="submission" date="2016-01" db="EMBL/GenBank/DDBJ databases">
        <title>Complete genome sequence of strain Lentibacillus amyloliquefaciens LAM0015T isolated from saline sediment.</title>
        <authorList>
            <person name="Wang J.-L."/>
            <person name="He M.-X."/>
        </authorList>
    </citation>
    <scope>NUCLEOTIDE SEQUENCE [LARGE SCALE GENOMIC DNA]</scope>
    <source>
        <strain evidence="2 3">LAM0015</strain>
    </source>
</reference>
<sequence length="276" mass="31610">MNRFVKLLNFELSRFMKVYLALIVLTVIVQVTGMIVKANQYMSRANEAIYEDMIPPAQFIEQNGQMSFLEVARSLWFMGPIAFCAAALGFYIFLIWYRDWFGKNTFIYRLLMLPTARLNVYLSKAASIVLMVLGLVSVQLIILPLENGVLKWMVPADFRADMTISQIISWDYLAILVPQTFTEFILYYGAGFMAVSILFTAILFERSFKWKGIFAGIGYTAVSVILFVLPELHMVIFNRNYLYPLESLGLQIVMGLIVTAMSIWLGNYLLKKKVTV</sequence>
<evidence type="ECO:0000313" key="2">
    <source>
        <dbReference type="EMBL" id="ALX49251.1"/>
    </source>
</evidence>
<organism evidence="2 3">
    <name type="scientific">Lentibacillus amyloliquefaciens</name>
    <dbReference type="NCBI Taxonomy" id="1472767"/>
    <lineage>
        <taxon>Bacteria</taxon>
        <taxon>Bacillati</taxon>
        <taxon>Bacillota</taxon>
        <taxon>Bacilli</taxon>
        <taxon>Bacillales</taxon>
        <taxon>Bacillaceae</taxon>
        <taxon>Lentibacillus</taxon>
    </lineage>
</organism>
<dbReference type="EMBL" id="CP013862">
    <property type="protein sequence ID" value="ALX49251.1"/>
    <property type="molecule type" value="Genomic_DNA"/>
</dbReference>
<feature type="transmembrane region" description="Helical" evidence="1">
    <location>
        <begin position="185"/>
        <end position="204"/>
    </location>
</feature>
<evidence type="ECO:0000256" key="1">
    <source>
        <dbReference type="SAM" id="Phobius"/>
    </source>
</evidence>
<dbReference type="AlphaFoldDB" id="A0A0U4F8X2"/>
<keyword evidence="1" id="KW-0812">Transmembrane</keyword>
<feature type="transmembrane region" description="Helical" evidence="1">
    <location>
        <begin position="118"/>
        <end position="143"/>
    </location>
</feature>
<dbReference type="RefSeq" id="WP_068445868.1">
    <property type="nucleotide sequence ID" value="NZ_CP013862.1"/>
</dbReference>
<name>A0A0U4F8X2_9BACI</name>
<feature type="transmembrane region" description="Helical" evidence="1">
    <location>
        <begin position="18"/>
        <end position="36"/>
    </location>
</feature>
<dbReference type="Proteomes" id="UP000050331">
    <property type="component" value="Chromosome"/>
</dbReference>
<keyword evidence="1" id="KW-1133">Transmembrane helix</keyword>
<evidence type="ECO:0000313" key="3">
    <source>
        <dbReference type="Proteomes" id="UP000050331"/>
    </source>
</evidence>
<feature type="transmembrane region" description="Helical" evidence="1">
    <location>
        <begin position="216"/>
        <end position="236"/>
    </location>
</feature>
<protein>
    <submittedName>
        <fullName evidence="2">Uncharacterized protein</fullName>
    </submittedName>
</protein>
<proteinExistence type="predicted"/>
<dbReference type="KEGG" id="lao:AOX59_12040"/>
<keyword evidence="3" id="KW-1185">Reference proteome</keyword>
<feature type="transmembrane region" description="Helical" evidence="1">
    <location>
        <begin position="75"/>
        <end position="97"/>
    </location>
</feature>
<keyword evidence="1" id="KW-0472">Membrane</keyword>
<dbReference type="OrthoDB" id="1751619at2"/>
<gene>
    <name evidence="2" type="ORF">AOX59_12040</name>
</gene>
<dbReference type="STRING" id="1472767.AOX59_12040"/>
<feature type="transmembrane region" description="Helical" evidence="1">
    <location>
        <begin position="248"/>
        <end position="270"/>
    </location>
</feature>